<dbReference type="InterPro" id="IPR036291">
    <property type="entry name" value="NAD(P)-bd_dom_sf"/>
</dbReference>
<protein>
    <submittedName>
        <fullName evidence="3">SDR family oxidoreductase</fullName>
    </submittedName>
</protein>
<accession>A0ABS9SRH8</accession>
<dbReference type="RefSeq" id="WP_240833100.1">
    <property type="nucleotide sequence ID" value="NZ_JAKWBL010000004.1"/>
</dbReference>
<reference evidence="3 4" key="1">
    <citation type="submission" date="2022-02" db="EMBL/GenBank/DDBJ databases">
        <authorList>
            <person name="Min J."/>
        </authorList>
    </citation>
    <scope>NUCLEOTIDE SEQUENCE [LARGE SCALE GENOMIC DNA]</scope>
    <source>
        <strain evidence="3 4">GR10-1</strain>
    </source>
</reference>
<evidence type="ECO:0000256" key="1">
    <source>
        <dbReference type="ARBA" id="ARBA00006484"/>
    </source>
</evidence>
<dbReference type="PRINTS" id="PR00080">
    <property type="entry name" value="SDRFAMILY"/>
</dbReference>
<evidence type="ECO:0000313" key="4">
    <source>
        <dbReference type="Proteomes" id="UP001202248"/>
    </source>
</evidence>
<dbReference type="PRINTS" id="PR00081">
    <property type="entry name" value="GDHRDH"/>
</dbReference>
<dbReference type="PROSITE" id="PS00061">
    <property type="entry name" value="ADH_SHORT"/>
    <property type="match status" value="1"/>
</dbReference>
<dbReference type="InterPro" id="IPR020904">
    <property type="entry name" value="Sc_DH/Rdtase_CS"/>
</dbReference>
<evidence type="ECO:0000256" key="2">
    <source>
        <dbReference type="ARBA" id="ARBA00023002"/>
    </source>
</evidence>
<dbReference type="InterPro" id="IPR002347">
    <property type="entry name" value="SDR_fam"/>
</dbReference>
<dbReference type="Pfam" id="PF13561">
    <property type="entry name" value="adh_short_C2"/>
    <property type="match status" value="1"/>
</dbReference>
<keyword evidence="2" id="KW-0560">Oxidoreductase</keyword>
<dbReference type="Proteomes" id="UP001202248">
    <property type="component" value="Unassembled WGS sequence"/>
</dbReference>
<evidence type="ECO:0000313" key="3">
    <source>
        <dbReference type="EMBL" id="MCH5600724.1"/>
    </source>
</evidence>
<dbReference type="EMBL" id="JAKWBL010000004">
    <property type="protein sequence ID" value="MCH5600724.1"/>
    <property type="molecule type" value="Genomic_DNA"/>
</dbReference>
<keyword evidence="4" id="KW-1185">Reference proteome</keyword>
<gene>
    <name evidence="3" type="ORF">MKP09_23815</name>
</gene>
<dbReference type="SUPFAM" id="SSF51735">
    <property type="entry name" value="NAD(P)-binding Rossmann-fold domains"/>
    <property type="match status" value="1"/>
</dbReference>
<comment type="caution">
    <text evidence="3">The sequence shown here is derived from an EMBL/GenBank/DDBJ whole genome shotgun (WGS) entry which is preliminary data.</text>
</comment>
<dbReference type="PANTHER" id="PTHR42760">
    <property type="entry name" value="SHORT-CHAIN DEHYDROGENASES/REDUCTASES FAMILY MEMBER"/>
    <property type="match status" value="1"/>
</dbReference>
<dbReference type="PANTHER" id="PTHR42760:SF5">
    <property type="entry name" value="2-DEHYDRO-3-DEOXY-D-GLUCONATE 5-DEHYDROGENASE"/>
    <property type="match status" value="1"/>
</dbReference>
<name>A0ABS9SRH8_9BACT</name>
<proteinExistence type="inferred from homology"/>
<dbReference type="Gene3D" id="3.40.50.720">
    <property type="entry name" value="NAD(P)-binding Rossmann-like Domain"/>
    <property type="match status" value="1"/>
</dbReference>
<comment type="similarity">
    <text evidence="1">Belongs to the short-chain dehydrogenases/reductases (SDR) family.</text>
</comment>
<sequence length="254" mass="27140">MSLNFFDLSGKTALITGGNKGIGAGMALGLAQAGADIIVASRSVEAGSEIEQQVTKLGRNFKSYKMDAADRNSVYDFVKTVLSENPRIDILVNNAGTIMRKPIAEHPDEWWDNVLSINLDTPFILAREFGKHMLEHGKGKIIFTCSLLTFQGGITVPGYAASKGALSSVIKAMSNEWASRGVNVNGIAPGYIATDNTQALREDADRSASILSRIPAGRWGTPEDFAGPAIFLASDASNYVNGEILVVDGGWMGR</sequence>
<organism evidence="3 4">
    <name type="scientific">Niabella ginsengisoli</name>
    <dbReference type="NCBI Taxonomy" id="522298"/>
    <lineage>
        <taxon>Bacteria</taxon>
        <taxon>Pseudomonadati</taxon>
        <taxon>Bacteroidota</taxon>
        <taxon>Chitinophagia</taxon>
        <taxon>Chitinophagales</taxon>
        <taxon>Chitinophagaceae</taxon>
        <taxon>Niabella</taxon>
    </lineage>
</organism>